<reference evidence="2 3" key="1">
    <citation type="submission" date="2016-10" db="EMBL/GenBank/DDBJ databases">
        <authorList>
            <person name="de Groot N.N."/>
        </authorList>
    </citation>
    <scope>NUCLEOTIDE SEQUENCE [LARGE SCALE GENOMIC DNA]</scope>
    <source>
        <strain evidence="2 3">CGMCC 4.3491</strain>
    </source>
</reference>
<keyword evidence="3" id="KW-1185">Reference proteome</keyword>
<dbReference type="EMBL" id="FNPZ01000001">
    <property type="protein sequence ID" value="SDY87152.1"/>
    <property type="molecule type" value="Genomic_DNA"/>
</dbReference>
<dbReference type="InterPro" id="IPR011251">
    <property type="entry name" value="Luciferase-like_dom"/>
</dbReference>
<evidence type="ECO:0000313" key="3">
    <source>
        <dbReference type="Proteomes" id="UP000198891"/>
    </source>
</evidence>
<protein>
    <submittedName>
        <fullName evidence="2">Probable F420-dependent oxidoreductase, Rv2161c family</fullName>
    </submittedName>
</protein>
<dbReference type="InterPro" id="IPR051260">
    <property type="entry name" value="Diverse_substr_monoxygenases"/>
</dbReference>
<feature type="domain" description="Luciferase-like" evidence="1">
    <location>
        <begin position="19"/>
        <end position="248"/>
    </location>
</feature>
<dbReference type="PANTHER" id="PTHR30011:SF32">
    <property type="entry name" value="CONSERVED PROTEIN"/>
    <property type="match status" value="1"/>
</dbReference>
<dbReference type="GO" id="GO:0016705">
    <property type="term" value="F:oxidoreductase activity, acting on paired donors, with incorporation or reduction of molecular oxygen"/>
    <property type="evidence" value="ECO:0007669"/>
    <property type="project" value="InterPro"/>
</dbReference>
<evidence type="ECO:0000259" key="1">
    <source>
        <dbReference type="Pfam" id="PF00296"/>
    </source>
</evidence>
<dbReference type="NCBIfam" id="TIGR03619">
    <property type="entry name" value="F420_Rv2161c"/>
    <property type="match status" value="1"/>
</dbReference>
<dbReference type="InterPro" id="IPR019921">
    <property type="entry name" value="Lucif-like_OxRdtase_Rv2161c"/>
</dbReference>
<name>A0A1H3NE34_9MICO</name>
<gene>
    <name evidence="2" type="ORF">SAMN05216554_1815</name>
</gene>
<dbReference type="Proteomes" id="UP000198891">
    <property type="component" value="Unassembled WGS sequence"/>
</dbReference>
<dbReference type="Pfam" id="PF00296">
    <property type="entry name" value="Bac_luciferase"/>
    <property type="match status" value="1"/>
</dbReference>
<organism evidence="2 3">
    <name type="scientific">Herbiconiux ginsengi</name>
    <dbReference type="NCBI Taxonomy" id="381665"/>
    <lineage>
        <taxon>Bacteria</taxon>
        <taxon>Bacillati</taxon>
        <taxon>Actinomycetota</taxon>
        <taxon>Actinomycetes</taxon>
        <taxon>Micrococcales</taxon>
        <taxon>Microbacteriaceae</taxon>
        <taxon>Herbiconiux</taxon>
    </lineage>
</organism>
<accession>A0A1H3NE34</accession>
<sequence length="286" mass="31343">MKVGVYVFATDRDLDPGPLAREIEQRGFDSMFFPEHSHIPVSRATAYPEQYGGGVLPDFYKRTYDPFISCSFAAAATSTLQVGTGISLLALRDAVHVAKTAASIDRLSGGRFAFGVGFGWNKDEFASHGVDFTTRHRKVREQVAAIRTLWRDDVAEFHGEFVDFEPSWCWPKPAQSFPPVYLGGSGPLTMKHAAEWADVWYPTPPMADPHLTEALPRFRQMVADAGRDPDAVPVGIAPGTCDAADLQAYADNGVDQVNIALVADTPSAMMARLDELQVMRHAVIGR</sequence>
<dbReference type="AlphaFoldDB" id="A0A1H3NE34"/>
<dbReference type="Gene3D" id="3.20.20.30">
    <property type="entry name" value="Luciferase-like domain"/>
    <property type="match status" value="1"/>
</dbReference>
<dbReference type="InterPro" id="IPR036661">
    <property type="entry name" value="Luciferase-like_sf"/>
</dbReference>
<dbReference type="OrthoDB" id="7903015at2"/>
<dbReference type="RefSeq" id="WP_092551642.1">
    <property type="nucleotide sequence ID" value="NZ_FNPZ01000001.1"/>
</dbReference>
<dbReference type="STRING" id="381665.SAMN05216554_1815"/>
<dbReference type="PANTHER" id="PTHR30011">
    <property type="entry name" value="ALKANESULFONATE MONOOXYGENASE-RELATED"/>
    <property type="match status" value="1"/>
</dbReference>
<evidence type="ECO:0000313" key="2">
    <source>
        <dbReference type="EMBL" id="SDY87152.1"/>
    </source>
</evidence>
<dbReference type="SUPFAM" id="SSF51679">
    <property type="entry name" value="Bacterial luciferase-like"/>
    <property type="match status" value="1"/>
</dbReference>
<proteinExistence type="predicted"/>